<gene>
    <name evidence="1" type="ORF">RHMOL_Rhmol10G0070000</name>
</gene>
<accession>A0ACC0LZZ5</accession>
<protein>
    <submittedName>
        <fullName evidence="1">Uncharacterized protein</fullName>
    </submittedName>
</protein>
<sequence>MFEHITPIELAGYGVGTFLLCATISAPKIDSLISTSQRRVDTKLWEEPQEFENKLGPELWGLVEHPAAVDKKLYWFSIHGNYLAGYDLVSKAWFRGRVHIHDRRDYFGDSDLRC</sequence>
<evidence type="ECO:0000313" key="2">
    <source>
        <dbReference type="Proteomes" id="UP001062846"/>
    </source>
</evidence>
<dbReference type="Proteomes" id="UP001062846">
    <property type="component" value="Chromosome 10"/>
</dbReference>
<dbReference type="EMBL" id="CM046397">
    <property type="protein sequence ID" value="KAI8534195.1"/>
    <property type="molecule type" value="Genomic_DNA"/>
</dbReference>
<proteinExistence type="predicted"/>
<evidence type="ECO:0000313" key="1">
    <source>
        <dbReference type="EMBL" id="KAI8534195.1"/>
    </source>
</evidence>
<comment type="caution">
    <text evidence="1">The sequence shown here is derived from an EMBL/GenBank/DDBJ whole genome shotgun (WGS) entry which is preliminary data.</text>
</comment>
<organism evidence="1 2">
    <name type="scientific">Rhododendron molle</name>
    <name type="common">Chinese azalea</name>
    <name type="synonym">Azalea mollis</name>
    <dbReference type="NCBI Taxonomy" id="49168"/>
    <lineage>
        <taxon>Eukaryota</taxon>
        <taxon>Viridiplantae</taxon>
        <taxon>Streptophyta</taxon>
        <taxon>Embryophyta</taxon>
        <taxon>Tracheophyta</taxon>
        <taxon>Spermatophyta</taxon>
        <taxon>Magnoliopsida</taxon>
        <taxon>eudicotyledons</taxon>
        <taxon>Gunneridae</taxon>
        <taxon>Pentapetalae</taxon>
        <taxon>asterids</taxon>
        <taxon>Ericales</taxon>
        <taxon>Ericaceae</taxon>
        <taxon>Ericoideae</taxon>
        <taxon>Rhodoreae</taxon>
        <taxon>Rhododendron</taxon>
    </lineage>
</organism>
<name>A0ACC0LZZ5_RHOML</name>
<keyword evidence="2" id="KW-1185">Reference proteome</keyword>
<reference evidence="1" key="1">
    <citation type="submission" date="2022-02" db="EMBL/GenBank/DDBJ databases">
        <title>Plant Genome Project.</title>
        <authorList>
            <person name="Zhang R.-G."/>
        </authorList>
    </citation>
    <scope>NUCLEOTIDE SEQUENCE</scope>
    <source>
        <strain evidence="1">AT1</strain>
    </source>
</reference>